<comment type="catalytic activity">
    <reaction evidence="12">
        <text>O-phospho-L-serine + H2O = L-serine + phosphate</text>
        <dbReference type="Rhea" id="RHEA:21208"/>
        <dbReference type="ChEBI" id="CHEBI:15377"/>
        <dbReference type="ChEBI" id="CHEBI:33384"/>
        <dbReference type="ChEBI" id="CHEBI:43474"/>
        <dbReference type="ChEBI" id="CHEBI:57524"/>
        <dbReference type="EC" id="3.1.3.3"/>
    </reaction>
</comment>
<dbReference type="OrthoDB" id="9792539at2"/>
<feature type="domain" description="ACT" evidence="16">
    <location>
        <begin position="6"/>
        <end position="81"/>
    </location>
</feature>
<gene>
    <name evidence="17" type="ORF">SAMN04488082_103255</name>
</gene>
<dbReference type="CDD" id="cd04870">
    <property type="entry name" value="ACT_PSP_1"/>
    <property type="match status" value="1"/>
</dbReference>
<dbReference type="Pfam" id="PF12710">
    <property type="entry name" value="HAD"/>
    <property type="match status" value="1"/>
</dbReference>
<dbReference type="EMBL" id="FORX01000003">
    <property type="protein sequence ID" value="SFJ48098.1"/>
    <property type="molecule type" value="Genomic_DNA"/>
</dbReference>
<dbReference type="PANTHER" id="PTHR43344:SF2">
    <property type="entry name" value="PHOSPHOSERINE PHOSPHATASE"/>
    <property type="match status" value="1"/>
</dbReference>
<evidence type="ECO:0000256" key="11">
    <source>
        <dbReference type="ARBA" id="ARBA00031693"/>
    </source>
</evidence>
<evidence type="ECO:0000259" key="15">
    <source>
        <dbReference type="PROSITE" id="PS50206"/>
    </source>
</evidence>
<dbReference type="PANTHER" id="PTHR43344">
    <property type="entry name" value="PHOSPHOSERINE PHOSPHATASE"/>
    <property type="match status" value="1"/>
</dbReference>
<protein>
    <recommendedName>
        <fullName evidence="5">Phosphoserine phosphatase</fullName>
        <ecNumber evidence="4">3.1.3.3</ecNumber>
    </recommendedName>
    <alternativeName>
        <fullName evidence="11">O-phosphoserine phosphohydrolase</fullName>
    </alternativeName>
</protein>
<keyword evidence="10" id="KW-0718">Serine biosynthesis</keyword>
<dbReference type="SUPFAM" id="SSF56784">
    <property type="entry name" value="HAD-like"/>
    <property type="match status" value="1"/>
</dbReference>
<evidence type="ECO:0000256" key="1">
    <source>
        <dbReference type="ARBA" id="ARBA00001946"/>
    </source>
</evidence>
<dbReference type="Gene3D" id="3.40.50.1000">
    <property type="entry name" value="HAD superfamily/HAD-like"/>
    <property type="match status" value="1"/>
</dbReference>
<evidence type="ECO:0000256" key="6">
    <source>
        <dbReference type="ARBA" id="ARBA00022605"/>
    </source>
</evidence>
<dbReference type="Proteomes" id="UP000198635">
    <property type="component" value="Unassembled WGS sequence"/>
</dbReference>
<dbReference type="EC" id="3.1.3.3" evidence="4"/>
<dbReference type="SUPFAM" id="SSF55021">
    <property type="entry name" value="ACT-like"/>
    <property type="match status" value="1"/>
</dbReference>
<feature type="active site" description="Nucleophile" evidence="14">
    <location>
        <position position="196"/>
    </location>
</feature>
<evidence type="ECO:0000259" key="16">
    <source>
        <dbReference type="PROSITE" id="PS51671"/>
    </source>
</evidence>
<evidence type="ECO:0000256" key="4">
    <source>
        <dbReference type="ARBA" id="ARBA00012640"/>
    </source>
</evidence>
<dbReference type="GO" id="GO:0005737">
    <property type="term" value="C:cytoplasm"/>
    <property type="evidence" value="ECO:0007669"/>
    <property type="project" value="TreeGrafter"/>
</dbReference>
<dbReference type="FunFam" id="1.10.150.210:FF:000001">
    <property type="entry name" value="Phosphoserine phosphatase"/>
    <property type="match status" value="1"/>
</dbReference>
<organism evidence="17 18">
    <name type="scientific">Desulfomicrobium apsheronum</name>
    <dbReference type="NCBI Taxonomy" id="52560"/>
    <lineage>
        <taxon>Bacteria</taxon>
        <taxon>Pseudomonadati</taxon>
        <taxon>Thermodesulfobacteriota</taxon>
        <taxon>Desulfovibrionia</taxon>
        <taxon>Desulfovibrionales</taxon>
        <taxon>Desulfomicrobiaceae</taxon>
        <taxon>Desulfomicrobium</taxon>
    </lineage>
</organism>
<comment type="catalytic activity">
    <reaction evidence="13">
        <text>O-phospho-D-serine + H2O = D-serine + phosphate</text>
        <dbReference type="Rhea" id="RHEA:24873"/>
        <dbReference type="ChEBI" id="CHEBI:15377"/>
        <dbReference type="ChEBI" id="CHEBI:35247"/>
        <dbReference type="ChEBI" id="CHEBI:43474"/>
        <dbReference type="ChEBI" id="CHEBI:58680"/>
        <dbReference type="EC" id="3.1.3.3"/>
    </reaction>
</comment>
<evidence type="ECO:0000256" key="14">
    <source>
        <dbReference type="PIRSR" id="PIRSR604469-1"/>
    </source>
</evidence>
<accession>A0A1I3RPA9</accession>
<dbReference type="InterPro" id="IPR045865">
    <property type="entry name" value="ACT-like_dom_sf"/>
</dbReference>
<name>A0A1I3RPA9_9BACT</name>
<dbReference type="CDD" id="cd07500">
    <property type="entry name" value="HAD_PSP"/>
    <property type="match status" value="1"/>
</dbReference>
<evidence type="ECO:0000256" key="12">
    <source>
        <dbReference type="ARBA" id="ARBA00048138"/>
    </source>
</evidence>
<feature type="domain" description="Rhodanese" evidence="15">
    <location>
        <begin position="266"/>
        <end position="296"/>
    </location>
</feature>
<evidence type="ECO:0000256" key="2">
    <source>
        <dbReference type="ARBA" id="ARBA00005135"/>
    </source>
</evidence>
<dbReference type="InterPro" id="IPR036412">
    <property type="entry name" value="HAD-like_sf"/>
</dbReference>
<dbReference type="GO" id="GO:0000287">
    <property type="term" value="F:magnesium ion binding"/>
    <property type="evidence" value="ECO:0007669"/>
    <property type="project" value="TreeGrafter"/>
</dbReference>
<dbReference type="PROSITE" id="PS50206">
    <property type="entry name" value="RHODANESE_3"/>
    <property type="match status" value="1"/>
</dbReference>
<dbReference type="Gene3D" id="3.30.70.260">
    <property type="match status" value="2"/>
</dbReference>
<dbReference type="NCBIfam" id="TIGR01488">
    <property type="entry name" value="HAD-SF-IB"/>
    <property type="match status" value="1"/>
</dbReference>
<dbReference type="InterPro" id="IPR050582">
    <property type="entry name" value="HAD-like_SerB"/>
</dbReference>
<dbReference type="Gene3D" id="1.10.150.210">
    <property type="entry name" value="Phosphoserine phosphatase, domain 2"/>
    <property type="match status" value="1"/>
</dbReference>
<dbReference type="InterPro" id="IPR001763">
    <property type="entry name" value="Rhodanese-like_dom"/>
</dbReference>
<dbReference type="SFLD" id="SFLDG01136">
    <property type="entry name" value="C1.6:_Phosphoserine_Phosphatas"/>
    <property type="match status" value="1"/>
</dbReference>
<proteinExistence type="inferred from homology"/>
<dbReference type="NCBIfam" id="TIGR00338">
    <property type="entry name" value="serB"/>
    <property type="match status" value="1"/>
</dbReference>
<feature type="active site" description="Proton donor" evidence="14">
    <location>
        <position position="198"/>
    </location>
</feature>
<dbReference type="Pfam" id="PF21086">
    <property type="entry name" value="ACT_PSP_2"/>
    <property type="match status" value="1"/>
</dbReference>
<keyword evidence="18" id="KW-1185">Reference proteome</keyword>
<comment type="cofactor">
    <cofactor evidence="1">
        <name>Mg(2+)</name>
        <dbReference type="ChEBI" id="CHEBI:18420"/>
    </cofactor>
</comment>
<dbReference type="STRING" id="52560.SAMN04488082_103255"/>
<evidence type="ECO:0000256" key="10">
    <source>
        <dbReference type="ARBA" id="ARBA00023299"/>
    </source>
</evidence>
<evidence type="ECO:0000256" key="7">
    <source>
        <dbReference type="ARBA" id="ARBA00022723"/>
    </source>
</evidence>
<evidence type="ECO:0000256" key="13">
    <source>
        <dbReference type="ARBA" id="ARBA00048523"/>
    </source>
</evidence>
<evidence type="ECO:0000256" key="9">
    <source>
        <dbReference type="ARBA" id="ARBA00022842"/>
    </source>
</evidence>
<evidence type="ECO:0000256" key="8">
    <source>
        <dbReference type="ARBA" id="ARBA00022801"/>
    </source>
</evidence>
<keyword evidence="7" id="KW-0479">Metal-binding</keyword>
<dbReference type="PROSITE" id="PS51671">
    <property type="entry name" value="ACT"/>
    <property type="match status" value="1"/>
</dbReference>
<keyword evidence="6" id="KW-0028">Amino-acid biosynthesis</keyword>
<dbReference type="InterPro" id="IPR004469">
    <property type="entry name" value="PSP"/>
</dbReference>
<comment type="pathway">
    <text evidence="2">Amino-acid biosynthesis; L-serine biosynthesis; L-serine from 3-phospho-D-glycerate: step 3/3.</text>
</comment>
<keyword evidence="9" id="KW-0460">Magnesium</keyword>
<dbReference type="SFLD" id="SFLDS00003">
    <property type="entry name" value="Haloacid_Dehalogenase"/>
    <property type="match status" value="1"/>
</dbReference>
<dbReference type="CDD" id="cd04871">
    <property type="entry name" value="ACT_PSP_2"/>
    <property type="match status" value="1"/>
</dbReference>
<dbReference type="SFLD" id="SFLDF00029">
    <property type="entry name" value="phosphoserine_phosphatase"/>
    <property type="match status" value="1"/>
</dbReference>
<dbReference type="Pfam" id="PF13740">
    <property type="entry name" value="ACT_6"/>
    <property type="match status" value="1"/>
</dbReference>
<dbReference type="InterPro" id="IPR023214">
    <property type="entry name" value="HAD_sf"/>
</dbReference>
<evidence type="ECO:0000256" key="5">
    <source>
        <dbReference type="ARBA" id="ARBA00015196"/>
    </source>
</evidence>
<sequence length="411" mass="44480">MREIILIQIAGTDRDGLLAGIMGQLAESGVTILDISQSVIHDDLSLGVLIEVPRENESSPILKDLLYWAHNQDLHLKFSPVTEDDYERWVGVQGRKRHIVTVLGRTISAANLAAMAEVITSHGLSIDCITRLSGRRSLTNPPAMPRSCLEFSVRGTPEDISGMRAAFLDLSREQGIDIGFQEDNAFRRIRRLVCFDMDSTLIQAEVIDELAKRAGVGEEVAAITEAAMRGELDFSQSLRKRVSLLKGLPESVLQDVAATLPMTEGAERLIRTLKSLGYTIAILSGGFNYFGHRLQEQLGIDYVHANELEIKDGVLTGGLVGEIVDGAGKARLLKAIAAEEHISLSQVIAVGDGANDLPMLDVAGLGIAFHAKPVVRQGAGQAISNVGLDGVLYFLGLRDRETVDQLAGREG</sequence>
<dbReference type="SFLD" id="SFLDG01137">
    <property type="entry name" value="C1.6.1:_Phosphoserine_Phosphat"/>
    <property type="match status" value="1"/>
</dbReference>
<dbReference type="InterPro" id="IPR049148">
    <property type="entry name" value="PSP_ACT"/>
</dbReference>
<dbReference type="AlphaFoldDB" id="A0A1I3RPA9"/>
<reference evidence="18" key="1">
    <citation type="submission" date="2016-10" db="EMBL/GenBank/DDBJ databases">
        <authorList>
            <person name="Varghese N."/>
            <person name="Submissions S."/>
        </authorList>
    </citation>
    <scope>NUCLEOTIDE SEQUENCE [LARGE SCALE GENOMIC DNA]</scope>
    <source>
        <strain evidence="18">DSM 5918</strain>
    </source>
</reference>
<evidence type="ECO:0000313" key="18">
    <source>
        <dbReference type="Proteomes" id="UP000198635"/>
    </source>
</evidence>
<dbReference type="RefSeq" id="WP_092373095.1">
    <property type="nucleotide sequence ID" value="NZ_FORX01000003.1"/>
</dbReference>
<dbReference type="UniPathway" id="UPA00135">
    <property type="reaction ID" value="UER00198"/>
</dbReference>
<dbReference type="GO" id="GO:0006564">
    <property type="term" value="P:L-serine biosynthetic process"/>
    <property type="evidence" value="ECO:0007669"/>
    <property type="project" value="UniProtKB-KW"/>
</dbReference>
<dbReference type="InterPro" id="IPR002912">
    <property type="entry name" value="ACT_dom"/>
</dbReference>
<evidence type="ECO:0000256" key="3">
    <source>
        <dbReference type="ARBA" id="ARBA00009184"/>
    </source>
</evidence>
<evidence type="ECO:0000313" key="17">
    <source>
        <dbReference type="EMBL" id="SFJ48098.1"/>
    </source>
</evidence>
<keyword evidence="8" id="KW-0378">Hydrolase</keyword>
<comment type="similarity">
    <text evidence="3">Belongs to the HAD-like hydrolase superfamily. SerB family.</text>
</comment>
<dbReference type="GO" id="GO:0036424">
    <property type="term" value="F:L-phosphoserine phosphatase activity"/>
    <property type="evidence" value="ECO:0007669"/>
    <property type="project" value="InterPro"/>
</dbReference>